<proteinExistence type="predicted"/>
<gene>
    <name evidence="2" type="ORF">EVAR_58925_1</name>
</gene>
<keyword evidence="3" id="KW-1185">Reference proteome</keyword>
<comment type="caution">
    <text evidence="2">The sequence shown here is derived from an EMBL/GenBank/DDBJ whole genome shotgun (WGS) entry which is preliminary data.</text>
</comment>
<dbReference type="Proteomes" id="UP000299102">
    <property type="component" value="Unassembled WGS sequence"/>
</dbReference>
<feature type="region of interest" description="Disordered" evidence="1">
    <location>
        <begin position="77"/>
        <end position="102"/>
    </location>
</feature>
<protein>
    <submittedName>
        <fullName evidence="2">Uncharacterized protein</fullName>
    </submittedName>
</protein>
<evidence type="ECO:0000256" key="1">
    <source>
        <dbReference type="SAM" id="MobiDB-lite"/>
    </source>
</evidence>
<evidence type="ECO:0000313" key="3">
    <source>
        <dbReference type="Proteomes" id="UP000299102"/>
    </source>
</evidence>
<accession>A0A4C1Y7I5</accession>
<sequence length="176" mass="19494">MSPRVMFLRTITVLDYKNYYSSQLTRLTELFHGRTEPSIALAHVSSKVVFQRVPSEPACARCACVVHTFAHEEHAAAGRPSAARDANAKGDTIRRRPPGGAVSAEDLRATSKLAPHNTSQLLTLDVIYDGRQGLVLSIVLHVIIENILILSCVGTDLEFDIKPRPVCYDVFRRPSR</sequence>
<name>A0A4C1Y7I5_EUMVA</name>
<dbReference type="AlphaFoldDB" id="A0A4C1Y7I5"/>
<organism evidence="2 3">
    <name type="scientific">Eumeta variegata</name>
    <name type="common">Bagworm moth</name>
    <name type="synonym">Eumeta japonica</name>
    <dbReference type="NCBI Taxonomy" id="151549"/>
    <lineage>
        <taxon>Eukaryota</taxon>
        <taxon>Metazoa</taxon>
        <taxon>Ecdysozoa</taxon>
        <taxon>Arthropoda</taxon>
        <taxon>Hexapoda</taxon>
        <taxon>Insecta</taxon>
        <taxon>Pterygota</taxon>
        <taxon>Neoptera</taxon>
        <taxon>Endopterygota</taxon>
        <taxon>Lepidoptera</taxon>
        <taxon>Glossata</taxon>
        <taxon>Ditrysia</taxon>
        <taxon>Tineoidea</taxon>
        <taxon>Psychidae</taxon>
        <taxon>Oiketicinae</taxon>
        <taxon>Eumeta</taxon>
    </lineage>
</organism>
<evidence type="ECO:0000313" key="2">
    <source>
        <dbReference type="EMBL" id="GBP71868.1"/>
    </source>
</evidence>
<reference evidence="2 3" key="1">
    <citation type="journal article" date="2019" name="Commun. Biol.">
        <title>The bagworm genome reveals a unique fibroin gene that provides high tensile strength.</title>
        <authorList>
            <person name="Kono N."/>
            <person name="Nakamura H."/>
            <person name="Ohtoshi R."/>
            <person name="Tomita M."/>
            <person name="Numata K."/>
            <person name="Arakawa K."/>
        </authorList>
    </citation>
    <scope>NUCLEOTIDE SEQUENCE [LARGE SCALE GENOMIC DNA]</scope>
</reference>
<dbReference type="EMBL" id="BGZK01001124">
    <property type="protein sequence ID" value="GBP71868.1"/>
    <property type="molecule type" value="Genomic_DNA"/>
</dbReference>